<reference evidence="1 2" key="1">
    <citation type="submission" date="2024-10" db="EMBL/GenBank/DDBJ databases">
        <authorList>
            <person name="Kim D."/>
        </authorList>
    </citation>
    <scope>NUCLEOTIDE SEQUENCE [LARGE SCALE GENOMIC DNA]</scope>
    <source>
        <strain evidence="1">BH-2024</strain>
    </source>
</reference>
<proteinExistence type="predicted"/>
<evidence type="ECO:0000313" key="2">
    <source>
        <dbReference type="Proteomes" id="UP001620626"/>
    </source>
</evidence>
<name>A0ABD2L451_9BILA</name>
<keyword evidence="2" id="KW-1185">Reference proteome</keyword>
<protein>
    <submittedName>
        <fullName evidence="1">Uncharacterized protein</fullName>
    </submittedName>
</protein>
<dbReference type="Proteomes" id="UP001620626">
    <property type="component" value="Unassembled WGS sequence"/>
</dbReference>
<comment type="caution">
    <text evidence="1">The sequence shown here is derived from an EMBL/GenBank/DDBJ whole genome shotgun (WGS) entry which is preliminary data.</text>
</comment>
<accession>A0ABD2L451</accession>
<dbReference type="EMBL" id="JBICBT010000550">
    <property type="protein sequence ID" value="KAL3110010.1"/>
    <property type="molecule type" value="Genomic_DNA"/>
</dbReference>
<dbReference type="AlphaFoldDB" id="A0ABD2L451"/>
<sequence length="71" mass="7595">MDVRLGFIDPETPKISGILTMDDFANYRAIVRPGANVIYTQLEDGRTICGPPPPSGAAVTSNSVHYGPSVF</sequence>
<evidence type="ECO:0000313" key="1">
    <source>
        <dbReference type="EMBL" id="KAL3110010.1"/>
    </source>
</evidence>
<organism evidence="1 2">
    <name type="scientific">Heterodera trifolii</name>
    <dbReference type="NCBI Taxonomy" id="157864"/>
    <lineage>
        <taxon>Eukaryota</taxon>
        <taxon>Metazoa</taxon>
        <taxon>Ecdysozoa</taxon>
        <taxon>Nematoda</taxon>
        <taxon>Chromadorea</taxon>
        <taxon>Rhabditida</taxon>
        <taxon>Tylenchina</taxon>
        <taxon>Tylenchomorpha</taxon>
        <taxon>Tylenchoidea</taxon>
        <taxon>Heteroderidae</taxon>
        <taxon>Heteroderinae</taxon>
        <taxon>Heterodera</taxon>
    </lineage>
</organism>
<gene>
    <name evidence="1" type="ORF">niasHT_016509</name>
</gene>